<gene>
    <name evidence="2" type="ORF">LIPSTDRAFT_209793</name>
</gene>
<reference evidence="2 3" key="1">
    <citation type="journal article" date="2016" name="Proc. Natl. Acad. Sci. U.S.A.">
        <title>Comparative genomics of biotechnologically important yeasts.</title>
        <authorList>
            <person name="Riley R."/>
            <person name="Haridas S."/>
            <person name="Wolfe K.H."/>
            <person name="Lopes M.R."/>
            <person name="Hittinger C.T."/>
            <person name="Goeker M."/>
            <person name="Salamov A.A."/>
            <person name="Wisecaver J.H."/>
            <person name="Long T.M."/>
            <person name="Calvey C.H."/>
            <person name="Aerts A.L."/>
            <person name="Barry K.W."/>
            <person name="Choi C."/>
            <person name="Clum A."/>
            <person name="Coughlan A.Y."/>
            <person name="Deshpande S."/>
            <person name="Douglass A.P."/>
            <person name="Hanson S.J."/>
            <person name="Klenk H.-P."/>
            <person name="LaButti K.M."/>
            <person name="Lapidus A."/>
            <person name="Lindquist E.A."/>
            <person name="Lipzen A.M."/>
            <person name="Meier-Kolthoff J.P."/>
            <person name="Ohm R.A."/>
            <person name="Otillar R.P."/>
            <person name="Pangilinan J.L."/>
            <person name="Peng Y."/>
            <person name="Rokas A."/>
            <person name="Rosa C.A."/>
            <person name="Scheuner C."/>
            <person name="Sibirny A.A."/>
            <person name="Slot J.C."/>
            <person name="Stielow J.B."/>
            <person name="Sun H."/>
            <person name="Kurtzman C.P."/>
            <person name="Blackwell M."/>
            <person name="Grigoriev I.V."/>
            <person name="Jeffries T.W."/>
        </authorList>
    </citation>
    <scope>NUCLEOTIDE SEQUENCE [LARGE SCALE GENOMIC DNA]</scope>
    <source>
        <strain evidence="2 3">NRRL Y-11557</strain>
    </source>
</reference>
<evidence type="ECO:0000313" key="3">
    <source>
        <dbReference type="Proteomes" id="UP000094385"/>
    </source>
</evidence>
<dbReference type="AlphaFoldDB" id="A0A1E3QD25"/>
<dbReference type="EMBL" id="KV454290">
    <property type="protein sequence ID" value="ODQ75520.1"/>
    <property type="molecule type" value="Genomic_DNA"/>
</dbReference>
<sequence>MPSTESSRNETLSSFDKLKELEIASLSPTSATDSHFLSGEVSLIWPYSSLTGQFSIQLCDSDISKRISKGQIKLIFGGKSVGKIADELMNSGDKLRIALKGSQVVGCEPSAISECDSDWICVWENGALVQINDSAPLQIVPDDTVEENQTRSPSSDLEDDEWIAAVSSPATPTAQTISGNVSIAQSTSSIGTSNVWFTPPDMLRRRPRPSSDDTFSSGVFLEFDDGMAGPLRKRSKHSRSSSEWVYDDSTVQTDRIIEGEHVPTTAVSKEASGTNRVQLSSPIVPVIDVTVRPAEPHELLHDENELYRDLMRHKAFEESHLSGQEGEPSILDNISVVTQAGSVVDQESITHEDQDRRSEILEKAQSKLYYEILQAKLQNPGSNFLITSSAATVFDGFTASVEGSDGGKTVDDAKSSKSAEELKHVPHHYVVLESAPEPEGDDIIPRYPGIGWSERVRSPVEESAREYFDYLRDNVDKMSDMEQVDSAQTASKPESATESLPAEPVAVATTNANTVPESADDKGDVCSTSTTIRDLSQPVANPEAETKKVDVAAPAAENETLADISTEPEQSQSLTTTEVIDSQPNAVPVATFSGHEVRLENVANETDMPDVIGNDELPPNPSSFEPAQEFNEVQPISLAQTYEFLKTGPLEINGRSFQTQPEGLEVKSSLPQREGTPRSSPAIVKDQVAPEPVILQGLPSQPQGSFPTQTYPEIADLEVETVDEEIIYNTPLIETIVTPLMTSAHLSQDIEPGPFNAFPALEIVHDDHAVNKDDVIEASFVEVRDDATVDAAPGGVFNIGRLEVIVGGCYGACGR</sequence>
<protein>
    <submittedName>
        <fullName evidence="2">Uncharacterized protein</fullName>
    </submittedName>
</protein>
<feature type="compositionally biased region" description="Polar residues" evidence="1">
    <location>
        <begin position="485"/>
        <end position="498"/>
    </location>
</feature>
<keyword evidence="3" id="KW-1185">Reference proteome</keyword>
<proteinExistence type="predicted"/>
<dbReference type="OrthoDB" id="5363079at2759"/>
<evidence type="ECO:0000256" key="1">
    <source>
        <dbReference type="SAM" id="MobiDB-lite"/>
    </source>
</evidence>
<feature type="region of interest" description="Disordered" evidence="1">
    <location>
        <begin position="481"/>
        <end position="548"/>
    </location>
</feature>
<feature type="region of interest" description="Disordered" evidence="1">
    <location>
        <begin position="653"/>
        <end position="681"/>
    </location>
</feature>
<organism evidence="2 3">
    <name type="scientific">Lipomyces starkeyi NRRL Y-11557</name>
    <dbReference type="NCBI Taxonomy" id="675824"/>
    <lineage>
        <taxon>Eukaryota</taxon>
        <taxon>Fungi</taxon>
        <taxon>Dikarya</taxon>
        <taxon>Ascomycota</taxon>
        <taxon>Saccharomycotina</taxon>
        <taxon>Lipomycetes</taxon>
        <taxon>Lipomycetales</taxon>
        <taxon>Lipomycetaceae</taxon>
        <taxon>Lipomyces</taxon>
    </lineage>
</organism>
<evidence type="ECO:0000313" key="2">
    <source>
        <dbReference type="EMBL" id="ODQ75520.1"/>
    </source>
</evidence>
<accession>A0A1E3QD25</accession>
<name>A0A1E3QD25_LIPST</name>
<dbReference type="Proteomes" id="UP000094385">
    <property type="component" value="Unassembled WGS sequence"/>
</dbReference>